<dbReference type="PROSITE" id="PS01081">
    <property type="entry name" value="HTH_TETR_1"/>
    <property type="match status" value="1"/>
</dbReference>
<protein>
    <submittedName>
        <fullName evidence="6">TetR/AcrR family transcriptional regulator</fullName>
    </submittedName>
</protein>
<dbReference type="InterPro" id="IPR023772">
    <property type="entry name" value="DNA-bd_HTH_TetR-type_CS"/>
</dbReference>
<evidence type="ECO:0000256" key="3">
    <source>
        <dbReference type="ARBA" id="ARBA00023163"/>
    </source>
</evidence>
<name>A0A444LNG1_9HYPH</name>
<keyword evidence="2 4" id="KW-0238">DNA-binding</keyword>
<gene>
    <name evidence="6" type="ORF">EPK99_03025</name>
</gene>
<comment type="caution">
    <text evidence="6">The sequence shown here is derived from an EMBL/GenBank/DDBJ whole genome shotgun (WGS) entry which is preliminary data.</text>
</comment>
<dbReference type="OrthoDB" id="9795011at2"/>
<dbReference type="InterPro" id="IPR049445">
    <property type="entry name" value="TetR_SbtR-like_C"/>
</dbReference>
<dbReference type="Pfam" id="PF21597">
    <property type="entry name" value="TetR_C_43"/>
    <property type="match status" value="1"/>
</dbReference>
<evidence type="ECO:0000256" key="4">
    <source>
        <dbReference type="PROSITE-ProRule" id="PRU00335"/>
    </source>
</evidence>
<dbReference type="GO" id="GO:0000976">
    <property type="term" value="F:transcription cis-regulatory region binding"/>
    <property type="evidence" value="ECO:0007669"/>
    <property type="project" value="TreeGrafter"/>
</dbReference>
<dbReference type="InterPro" id="IPR050109">
    <property type="entry name" value="HTH-type_TetR-like_transc_reg"/>
</dbReference>
<dbReference type="InterPro" id="IPR001647">
    <property type="entry name" value="HTH_TetR"/>
</dbReference>
<dbReference type="AlphaFoldDB" id="A0A444LNG1"/>
<keyword evidence="1" id="KW-0805">Transcription regulation</keyword>
<proteinExistence type="predicted"/>
<dbReference type="SUPFAM" id="SSF46689">
    <property type="entry name" value="Homeodomain-like"/>
    <property type="match status" value="1"/>
</dbReference>
<evidence type="ECO:0000256" key="2">
    <source>
        <dbReference type="ARBA" id="ARBA00023125"/>
    </source>
</evidence>
<dbReference type="PROSITE" id="PS50977">
    <property type="entry name" value="HTH_TETR_2"/>
    <property type="match status" value="1"/>
</dbReference>
<evidence type="ECO:0000313" key="6">
    <source>
        <dbReference type="EMBL" id="RWX81871.1"/>
    </source>
</evidence>
<sequence length="193" mass="21090">MAELSIDRRTRKDAQHNRTQILDVARQAFSSDGVEVSMDAIARQSGLGSATLYRHFPNKDALLAALLDEHYEDMLQKKTVIEAEESDAGRALERWIDALGDWMLVYDGLSEPLRAAWSRSNSPLKPTCQNVIDATDIFLRAAQGAGLAQPALSGRHIFLGALAVAWAGGTGLEDHGTRAVLRDMFKNGWGIAS</sequence>
<dbReference type="Proteomes" id="UP000287687">
    <property type="component" value="Unassembled WGS sequence"/>
</dbReference>
<accession>A0A444LNG1</accession>
<dbReference type="Pfam" id="PF00440">
    <property type="entry name" value="TetR_N"/>
    <property type="match status" value="1"/>
</dbReference>
<dbReference type="GO" id="GO:0003700">
    <property type="term" value="F:DNA-binding transcription factor activity"/>
    <property type="evidence" value="ECO:0007669"/>
    <property type="project" value="TreeGrafter"/>
</dbReference>
<organism evidence="6 7">
    <name type="scientific">Neorhizobium lilium</name>
    <dbReference type="NCBI Taxonomy" id="2503024"/>
    <lineage>
        <taxon>Bacteria</taxon>
        <taxon>Pseudomonadati</taxon>
        <taxon>Pseudomonadota</taxon>
        <taxon>Alphaproteobacteria</taxon>
        <taxon>Hyphomicrobiales</taxon>
        <taxon>Rhizobiaceae</taxon>
        <taxon>Rhizobium/Agrobacterium group</taxon>
        <taxon>Neorhizobium</taxon>
    </lineage>
</organism>
<evidence type="ECO:0000313" key="7">
    <source>
        <dbReference type="Proteomes" id="UP000287687"/>
    </source>
</evidence>
<dbReference type="PANTHER" id="PTHR30055">
    <property type="entry name" value="HTH-TYPE TRANSCRIPTIONAL REGULATOR RUTR"/>
    <property type="match status" value="1"/>
</dbReference>
<evidence type="ECO:0000259" key="5">
    <source>
        <dbReference type="PROSITE" id="PS50977"/>
    </source>
</evidence>
<dbReference type="InterPro" id="IPR009057">
    <property type="entry name" value="Homeodomain-like_sf"/>
</dbReference>
<feature type="DNA-binding region" description="H-T-H motif" evidence="4">
    <location>
        <begin position="37"/>
        <end position="56"/>
    </location>
</feature>
<dbReference type="Gene3D" id="1.10.357.10">
    <property type="entry name" value="Tetracycline Repressor, domain 2"/>
    <property type="match status" value="1"/>
</dbReference>
<reference evidence="6 7" key="1">
    <citation type="submission" date="2019-01" db="EMBL/GenBank/DDBJ databases">
        <title>The draft genome of Rhizobium sp. 24NR.</title>
        <authorList>
            <person name="Liu L."/>
            <person name="Liang L."/>
            <person name="Shi S."/>
            <person name="Xu L."/>
            <person name="Wang X."/>
            <person name="Li L."/>
            <person name="Zhang X."/>
        </authorList>
    </citation>
    <scope>NUCLEOTIDE SEQUENCE [LARGE SCALE GENOMIC DNA]</scope>
    <source>
        <strain evidence="6 7">24NR</strain>
    </source>
</reference>
<dbReference type="PRINTS" id="PR00455">
    <property type="entry name" value="HTHTETR"/>
</dbReference>
<dbReference type="RefSeq" id="WP_128442141.1">
    <property type="nucleotide sequence ID" value="NZ_SBIP01000001.1"/>
</dbReference>
<dbReference type="PANTHER" id="PTHR30055:SF234">
    <property type="entry name" value="HTH-TYPE TRANSCRIPTIONAL REGULATOR BETI"/>
    <property type="match status" value="1"/>
</dbReference>
<dbReference type="EMBL" id="SBIP01000001">
    <property type="protein sequence ID" value="RWX81871.1"/>
    <property type="molecule type" value="Genomic_DNA"/>
</dbReference>
<feature type="domain" description="HTH tetR-type" evidence="5">
    <location>
        <begin position="15"/>
        <end position="74"/>
    </location>
</feature>
<evidence type="ECO:0000256" key="1">
    <source>
        <dbReference type="ARBA" id="ARBA00023015"/>
    </source>
</evidence>
<keyword evidence="3" id="KW-0804">Transcription</keyword>
<keyword evidence="7" id="KW-1185">Reference proteome</keyword>